<evidence type="ECO:0000313" key="2">
    <source>
        <dbReference type="EMBL" id="KAK8878422.1"/>
    </source>
</evidence>
<protein>
    <submittedName>
        <fullName evidence="2">Uncharacterized protein</fullName>
    </submittedName>
</protein>
<reference evidence="2 3" key="1">
    <citation type="submission" date="2024-04" db="EMBL/GenBank/DDBJ databases">
        <title>Tritrichomonas musculus Genome.</title>
        <authorList>
            <person name="Alves-Ferreira E."/>
            <person name="Grigg M."/>
            <person name="Lorenzi H."/>
            <person name="Galac M."/>
        </authorList>
    </citation>
    <scope>NUCLEOTIDE SEQUENCE [LARGE SCALE GENOMIC DNA]</scope>
    <source>
        <strain evidence="2 3">EAF2021</strain>
    </source>
</reference>
<evidence type="ECO:0000313" key="3">
    <source>
        <dbReference type="Proteomes" id="UP001470230"/>
    </source>
</evidence>
<feature type="compositionally biased region" description="Basic and acidic residues" evidence="1">
    <location>
        <begin position="184"/>
        <end position="213"/>
    </location>
</feature>
<comment type="caution">
    <text evidence="2">The sequence shown here is derived from an EMBL/GenBank/DDBJ whole genome shotgun (WGS) entry which is preliminary data.</text>
</comment>
<feature type="region of interest" description="Disordered" evidence="1">
    <location>
        <begin position="373"/>
        <end position="407"/>
    </location>
</feature>
<feature type="region of interest" description="Disordered" evidence="1">
    <location>
        <begin position="133"/>
        <end position="284"/>
    </location>
</feature>
<feature type="compositionally biased region" description="Basic and acidic residues" evidence="1">
    <location>
        <begin position="108"/>
        <end position="118"/>
    </location>
</feature>
<keyword evidence="3" id="KW-1185">Reference proteome</keyword>
<accession>A0ABR2JMA7</accession>
<organism evidence="2 3">
    <name type="scientific">Tritrichomonas musculus</name>
    <dbReference type="NCBI Taxonomy" id="1915356"/>
    <lineage>
        <taxon>Eukaryota</taxon>
        <taxon>Metamonada</taxon>
        <taxon>Parabasalia</taxon>
        <taxon>Tritrichomonadida</taxon>
        <taxon>Tritrichomonadidae</taxon>
        <taxon>Tritrichomonas</taxon>
    </lineage>
</organism>
<feature type="compositionally biased region" description="Basic and acidic residues" evidence="1">
    <location>
        <begin position="133"/>
        <end position="150"/>
    </location>
</feature>
<proteinExistence type="predicted"/>
<feature type="compositionally biased region" description="Basic and acidic residues" evidence="1">
    <location>
        <begin position="391"/>
        <end position="404"/>
    </location>
</feature>
<feature type="compositionally biased region" description="Polar residues" evidence="1">
    <location>
        <begin position="375"/>
        <end position="390"/>
    </location>
</feature>
<name>A0ABR2JMA7_9EUKA</name>
<dbReference type="EMBL" id="JAPFFF010000011">
    <property type="protein sequence ID" value="KAK8878422.1"/>
    <property type="molecule type" value="Genomic_DNA"/>
</dbReference>
<feature type="compositionally biased region" description="Polar residues" evidence="1">
    <location>
        <begin position="275"/>
        <end position="284"/>
    </location>
</feature>
<feature type="compositionally biased region" description="Polar residues" evidence="1">
    <location>
        <begin position="216"/>
        <end position="230"/>
    </location>
</feature>
<dbReference type="Proteomes" id="UP001470230">
    <property type="component" value="Unassembled WGS sequence"/>
</dbReference>
<sequence length="665" mass="76698">MKNQEAEHTKNLTFKEKLLLAQGRLQQNSKIQAPINSKEKISKDQQDMGQNVKCMSLQSNTNAKNKNEADGLTFKDKLRFAQLNSESSNKIEKNEIKEKPQEIPVPKNKKEIENNEIESQEKKLDITKNIAKEEIKKEDHYSNVENKTIDRPNGLSFQEKLRLAQSYSQSEQNNQSTKLSTPGDIKKADNCVISDSKKEIQSFQEEQKNDSKQNRKSSVQNDSKNGTASMSFKEKIKFAQDYSQSNLNAQRKDSKEINRTEEQVESKIFEKNEIKNPNNDDISLTNSEIKQKNEAKEISFKEKLKFTQEFAKPCQEIGQTEKFSTINEKKKEQDIQKYSSVDNKAQIENIENKENSNKETLSSGFKEKLRLAQERAQNSVQEQQKSINLTQKDEKMKEPKEIKTSDSNLNKENTFDIKTREDDNNKKSNISKKEISQQWNSILSAIQQKKPISQTNSTSKEEKEKIVPNEMNLNRNSSLNTIKTQTEIKGQTLDANRAQSKNDLIKEKNDLVEDNNMQAIQIDLVNNKDVHKKLVEIQSNINDSTVMMDKKHIYVIKNTFESFLNSIIFEAVVENIKNGQQSMIPELYKAKIQSLSETIHFLVSIVDEIYDDKYKDISEEEETNDKAEIMANTTLYVMSEKQSFKEITIDITSESDLNSKIPQDF</sequence>
<feature type="compositionally biased region" description="Basic and acidic residues" evidence="1">
    <location>
        <begin position="250"/>
        <end position="274"/>
    </location>
</feature>
<gene>
    <name evidence="2" type="ORF">M9Y10_005195</name>
</gene>
<feature type="region of interest" description="Disordered" evidence="1">
    <location>
        <begin position="86"/>
        <end position="118"/>
    </location>
</feature>
<evidence type="ECO:0000256" key="1">
    <source>
        <dbReference type="SAM" id="MobiDB-lite"/>
    </source>
</evidence>
<feature type="compositionally biased region" description="Basic and acidic residues" evidence="1">
    <location>
        <begin position="89"/>
        <end position="101"/>
    </location>
</feature>
<feature type="compositionally biased region" description="Low complexity" evidence="1">
    <location>
        <begin position="165"/>
        <end position="176"/>
    </location>
</feature>